<comment type="caution">
    <text evidence="8">The sequence shown here is derived from an EMBL/GenBank/DDBJ whole genome shotgun (WGS) entry which is preliminary data.</text>
</comment>
<evidence type="ECO:0000256" key="2">
    <source>
        <dbReference type="ARBA" id="ARBA00005297"/>
    </source>
</evidence>
<dbReference type="GO" id="GO:0008909">
    <property type="term" value="F:isochorismate synthase activity"/>
    <property type="evidence" value="ECO:0007669"/>
    <property type="project" value="UniProtKB-EC"/>
</dbReference>
<dbReference type="PANTHER" id="PTHR42839:SF1">
    <property type="entry name" value="ISOCHORISMATE SYNTHASE MENF"/>
    <property type="match status" value="1"/>
</dbReference>
<keyword evidence="6" id="KW-0732">Signal</keyword>
<accession>A0A0R1U7K4</accession>
<feature type="domain" description="Chorismate-utilising enzyme C-terminal" evidence="7">
    <location>
        <begin position="186"/>
        <end position="437"/>
    </location>
</feature>
<evidence type="ECO:0000313" key="9">
    <source>
        <dbReference type="Proteomes" id="UP000050816"/>
    </source>
</evidence>
<proteinExistence type="inferred from homology"/>
<dbReference type="EMBL" id="AZFK01000052">
    <property type="protein sequence ID" value="KRL89216.1"/>
    <property type="molecule type" value="Genomic_DNA"/>
</dbReference>
<dbReference type="InterPro" id="IPR004561">
    <property type="entry name" value="IsoChor_synthase"/>
</dbReference>
<name>A0A0R1U7K4_9LACO</name>
<dbReference type="EC" id="5.4.4.2" evidence="3"/>
<dbReference type="GO" id="GO:0009697">
    <property type="term" value="P:salicylic acid biosynthetic process"/>
    <property type="evidence" value="ECO:0007669"/>
    <property type="project" value="TreeGrafter"/>
</dbReference>
<evidence type="ECO:0000259" key="7">
    <source>
        <dbReference type="Pfam" id="PF00425"/>
    </source>
</evidence>
<dbReference type="Pfam" id="PF00425">
    <property type="entry name" value="Chorismate_bind"/>
    <property type="match status" value="1"/>
</dbReference>
<dbReference type="AlphaFoldDB" id="A0A0R1U7K4"/>
<dbReference type="NCBIfam" id="TIGR00543">
    <property type="entry name" value="isochor_syn"/>
    <property type="match status" value="1"/>
</dbReference>
<dbReference type="Proteomes" id="UP000050816">
    <property type="component" value="Unassembled WGS sequence"/>
</dbReference>
<organism evidence="8 9">
    <name type="scientific">Limosilactobacillus ingluviei DSM 15946</name>
    <dbReference type="NCBI Taxonomy" id="1423760"/>
    <lineage>
        <taxon>Bacteria</taxon>
        <taxon>Bacillati</taxon>
        <taxon>Bacillota</taxon>
        <taxon>Bacilli</taxon>
        <taxon>Lactobacillales</taxon>
        <taxon>Lactobacillaceae</taxon>
        <taxon>Limosilactobacillus</taxon>
    </lineage>
</organism>
<dbReference type="PANTHER" id="PTHR42839">
    <property type="entry name" value="ISOCHORISMATE SYNTHASE ENTC"/>
    <property type="match status" value="1"/>
</dbReference>
<dbReference type="InterPro" id="IPR015890">
    <property type="entry name" value="Chorismate_C"/>
</dbReference>
<gene>
    <name evidence="8" type="ORF">FC43_GL001838</name>
</gene>
<keyword evidence="4" id="KW-0413">Isomerase</keyword>
<dbReference type="InterPro" id="IPR005801">
    <property type="entry name" value="ADC_synthase"/>
</dbReference>
<evidence type="ECO:0000313" key="8">
    <source>
        <dbReference type="EMBL" id="KRL89216.1"/>
    </source>
</evidence>
<dbReference type="Gene3D" id="3.60.120.10">
    <property type="entry name" value="Anthranilate synthase"/>
    <property type="match status" value="1"/>
</dbReference>
<sequence length="454" mass="47887">MNNVKISLTPAALKRAASFAYAAYTISLPAGSLGDLVACSAAYVGGRAVFAAADQSLTLFGAKPLRVWRELTPARLRQIQQELQVQWVDLTPGGGVAPCLMGGLPFDLAGQPAEFWADLATGYVILPQLLFKQTPAGKTVTLLAPVSAHLAADLQELADQVSALLVADPPTPAATPAVTGTELAVADWMQLVDRSVAAIQAGQLRKVVLARQLAVTTGAHFDPVAILHRLAAQQVNTYRFLVESPQRAFIGATPERLVKATATEYLTASVAGSAPRGATPAADQQLGAALLADPKNQVEHQIVVQRIAKLLAPYTTAVTIGARQLLKNRDIQHIYHPLAGPRQAGSYLLDVVAALHPTPALGGEPRAAALAWLREHEAGRGLYGAPVGWLSLGADEGEFVVGLRSGVFSAQAGRLYAGCGIVAASHAATERAETRLKFQPMLRGISDSWTIKRN</sequence>
<reference evidence="8 9" key="1">
    <citation type="journal article" date="2015" name="Genome Announc.">
        <title>Expanding the biotechnology potential of lactobacilli through comparative genomics of 213 strains and associated genera.</title>
        <authorList>
            <person name="Sun Z."/>
            <person name="Harris H.M."/>
            <person name="McCann A."/>
            <person name="Guo C."/>
            <person name="Argimon S."/>
            <person name="Zhang W."/>
            <person name="Yang X."/>
            <person name="Jeffery I.B."/>
            <person name="Cooney J.C."/>
            <person name="Kagawa T.F."/>
            <person name="Liu W."/>
            <person name="Song Y."/>
            <person name="Salvetti E."/>
            <person name="Wrobel A."/>
            <person name="Rasinkangas P."/>
            <person name="Parkhill J."/>
            <person name="Rea M.C."/>
            <person name="O'Sullivan O."/>
            <person name="Ritari J."/>
            <person name="Douillard F.P."/>
            <person name="Paul Ross R."/>
            <person name="Yang R."/>
            <person name="Briner A.E."/>
            <person name="Felis G.E."/>
            <person name="de Vos W.M."/>
            <person name="Barrangou R."/>
            <person name="Klaenhammer T.R."/>
            <person name="Caufield P.W."/>
            <person name="Cui Y."/>
            <person name="Zhang H."/>
            <person name="O'Toole P.W."/>
        </authorList>
    </citation>
    <scope>NUCLEOTIDE SEQUENCE [LARGE SCALE GENOMIC DNA]</scope>
    <source>
        <strain evidence="8 9">DSM 15946</strain>
    </source>
</reference>
<feature type="chain" id="PRO_5006411518" description="isochorismate synthase" evidence="6">
    <location>
        <begin position="23"/>
        <end position="454"/>
    </location>
</feature>
<comment type="catalytic activity">
    <reaction evidence="1">
        <text>chorismate = isochorismate</text>
        <dbReference type="Rhea" id="RHEA:18985"/>
        <dbReference type="ChEBI" id="CHEBI:29748"/>
        <dbReference type="ChEBI" id="CHEBI:29780"/>
        <dbReference type="EC" id="5.4.4.2"/>
    </reaction>
</comment>
<comment type="similarity">
    <text evidence="2">Belongs to the isochorismate synthase family.</text>
</comment>
<protein>
    <recommendedName>
        <fullName evidence="3">isochorismate synthase</fullName>
        <ecNumber evidence="3">5.4.4.2</ecNumber>
    </recommendedName>
    <alternativeName>
        <fullName evidence="5">Isochorismate mutase</fullName>
    </alternativeName>
</protein>
<dbReference type="PATRIC" id="fig|1423760.3.peg.1926"/>
<evidence type="ECO:0000256" key="1">
    <source>
        <dbReference type="ARBA" id="ARBA00000799"/>
    </source>
</evidence>
<dbReference type="SUPFAM" id="SSF56322">
    <property type="entry name" value="ADC synthase"/>
    <property type="match status" value="1"/>
</dbReference>
<evidence type="ECO:0000256" key="6">
    <source>
        <dbReference type="SAM" id="SignalP"/>
    </source>
</evidence>
<evidence type="ECO:0000256" key="5">
    <source>
        <dbReference type="ARBA" id="ARBA00041564"/>
    </source>
</evidence>
<feature type="signal peptide" evidence="6">
    <location>
        <begin position="1"/>
        <end position="22"/>
    </location>
</feature>
<evidence type="ECO:0000256" key="3">
    <source>
        <dbReference type="ARBA" id="ARBA00012824"/>
    </source>
</evidence>
<evidence type="ECO:0000256" key="4">
    <source>
        <dbReference type="ARBA" id="ARBA00023235"/>
    </source>
</evidence>